<evidence type="ECO:0000256" key="1">
    <source>
        <dbReference type="SAM" id="Phobius"/>
    </source>
</evidence>
<name>A0A6G9YLP1_9NOCA</name>
<keyword evidence="3" id="KW-1185">Reference proteome</keyword>
<dbReference type="EMBL" id="CP046172">
    <property type="protein sequence ID" value="QIS13946.1"/>
    <property type="molecule type" value="Genomic_DNA"/>
</dbReference>
<dbReference type="Proteomes" id="UP000503540">
    <property type="component" value="Chromosome"/>
</dbReference>
<feature type="transmembrane region" description="Helical" evidence="1">
    <location>
        <begin position="72"/>
        <end position="95"/>
    </location>
</feature>
<dbReference type="KEGG" id="nah:F5544_30515"/>
<dbReference type="AlphaFoldDB" id="A0A6G9YLP1"/>
<evidence type="ECO:0000313" key="3">
    <source>
        <dbReference type="Proteomes" id="UP000503540"/>
    </source>
</evidence>
<evidence type="ECO:0000313" key="2">
    <source>
        <dbReference type="EMBL" id="QIS13946.1"/>
    </source>
</evidence>
<keyword evidence="1" id="KW-0472">Membrane</keyword>
<proteinExistence type="predicted"/>
<organism evidence="2 3">
    <name type="scientific">Nocardia arthritidis</name>
    <dbReference type="NCBI Taxonomy" id="228602"/>
    <lineage>
        <taxon>Bacteria</taxon>
        <taxon>Bacillati</taxon>
        <taxon>Actinomycetota</taxon>
        <taxon>Actinomycetes</taxon>
        <taxon>Mycobacteriales</taxon>
        <taxon>Nocardiaceae</taxon>
        <taxon>Nocardia</taxon>
    </lineage>
</organism>
<reference evidence="2 3" key="1">
    <citation type="journal article" date="2019" name="ACS Chem. Biol.">
        <title>Identification and Mobilization of a Cryptic Antibiotic Biosynthesis Gene Locus from a Human-Pathogenic Nocardia Isolate.</title>
        <authorList>
            <person name="Herisse M."/>
            <person name="Ishida K."/>
            <person name="Porter J.L."/>
            <person name="Howden B."/>
            <person name="Hertweck C."/>
            <person name="Stinear T.P."/>
            <person name="Pidot S.J."/>
        </authorList>
    </citation>
    <scope>NUCLEOTIDE SEQUENCE [LARGE SCALE GENOMIC DNA]</scope>
    <source>
        <strain evidence="2 3">AUSMDU00012717</strain>
    </source>
</reference>
<sequence>MNAGPLLADMVGYWHTQITQISPEAPPGSNGLLKLMRWLMWVVLLAGIAGIIYGGGRFAWERWNGGALESPKIVIGALVGGVIATSAAAIMNAVVTVS</sequence>
<keyword evidence="1" id="KW-1133">Transmembrane helix</keyword>
<protein>
    <submittedName>
        <fullName evidence="2">Uncharacterized protein</fullName>
    </submittedName>
</protein>
<keyword evidence="1" id="KW-0812">Transmembrane</keyword>
<gene>
    <name evidence="2" type="ORF">F5544_30515</name>
</gene>
<feature type="transmembrane region" description="Helical" evidence="1">
    <location>
        <begin position="38"/>
        <end position="60"/>
    </location>
</feature>
<accession>A0A6G9YLP1</accession>